<dbReference type="STRING" id="1792290.MSP8886_03853"/>
<feature type="transmembrane region" description="Helical" evidence="1">
    <location>
        <begin position="239"/>
        <end position="256"/>
    </location>
</feature>
<feature type="transmembrane region" description="Helical" evidence="1">
    <location>
        <begin position="46"/>
        <end position="66"/>
    </location>
</feature>
<keyword evidence="1" id="KW-0472">Membrane</keyword>
<evidence type="ECO:0000313" key="4">
    <source>
        <dbReference type="Proteomes" id="UP000092544"/>
    </source>
</evidence>
<evidence type="ECO:0000259" key="2">
    <source>
        <dbReference type="Pfam" id="PF01757"/>
    </source>
</evidence>
<dbReference type="GO" id="GO:0016747">
    <property type="term" value="F:acyltransferase activity, transferring groups other than amino-acyl groups"/>
    <property type="evidence" value="ECO:0007669"/>
    <property type="project" value="InterPro"/>
</dbReference>
<name>A0A1A8TUC3_9GAMM</name>
<keyword evidence="3" id="KW-0012">Acyltransferase</keyword>
<feature type="transmembrane region" description="Helical" evidence="1">
    <location>
        <begin position="292"/>
        <end position="313"/>
    </location>
</feature>
<dbReference type="OrthoDB" id="265992at2"/>
<dbReference type="EMBL" id="FLOB01000014">
    <property type="protein sequence ID" value="SBS36795.1"/>
    <property type="molecule type" value="Genomic_DNA"/>
</dbReference>
<feature type="transmembrane region" description="Helical" evidence="1">
    <location>
        <begin position="78"/>
        <end position="96"/>
    </location>
</feature>
<evidence type="ECO:0000256" key="1">
    <source>
        <dbReference type="SAM" id="Phobius"/>
    </source>
</evidence>
<reference evidence="3 4" key="1">
    <citation type="submission" date="2016-06" db="EMBL/GenBank/DDBJ databases">
        <authorList>
            <person name="Kjaerup R.B."/>
            <person name="Dalgaard T.S."/>
            <person name="Juul-Madsen H.R."/>
        </authorList>
    </citation>
    <scope>NUCLEOTIDE SEQUENCE [LARGE SCALE GENOMIC DNA]</scope>
    <source>
        <strain evidence="3 4">CECT 8886</strain>
    </source>
</reference>
<feature type="transmembrane region" description="Helical" evidence="1">
    <location>
        <begin position="268"/>
        <end position="286"/>
    </location>
</feature>
<protein>
    <submittedName>
        <fullName evidence="3">Acyltransferase family protein</fullName>
    </submittedName>
</protein>
<sequence length="323" mass="37021">MWVIALERNASLDILKLLMAFMVVALHAGFLSQVNALMSYLTVQGLFRIVVPVFLVINGFFFFSVVSADKHASWFKRIAILYVIWMTLYSVFWWQWTDDSWESFLNLSETLIFGYYHLWYLSGMLMGAGLLYCFRDASSAFLLTCIIVTFLLGVFIQYAGNYQWFHSVNVNEILTFTPLHRGPLLLSFPFLAIGFLIHKHAFHQSISWRAAIVLSVLGMLALLSESYTDFVLTHGQKGFDNFLSLIVVCPALFLLCMKMTTPFDSKKIALYSSAVFFVHLFFLNILRNETSLVGIKLMLPAIPLTLVAAFFLIKLNARWKYLL</sequence>
<organism evidence="3 4">
    <name type="scientific">Marinomonas spartinae</name>
    <dbReference type="NCBI Taxonomy" id="1792290"/>
    <lineage>
        <taxon>Bacteria</taxon>
        <taxon>Pseudomonadati</taxon>
        <taxon>Pseudomonadota</taxon>
        <taxon>Gammaproteobacteria</taxon>
        <taxon>Oceanospirillales</taxon>
        <taxon>Oceanospirillaceae</taxon>
        <taxon>Marinomonas</taxon>
    </lineage>
</organism>
<feature type="transmembrane region" description="Helical" evidence="1">
    <location>
        <begin position="210"/>
        <end position="227"/>
    </location>
</feature>
<feature type="transmembrane region" description="Helical" evidence="1">
    <location>
        <begin position="179"/>
        <end position="198"/>
    </location>
</feature>
<keyword evidence="1" id="KW-1133">Transmembrane helix</keyword>
<keyword evidence="3" id="KW-0808">Transferase</keyword>
<dbReference type="InterPro" id="IPR002656">
    <property type="entry name" value="Acyl_transf_3_dom"/>
</dbReference>
<dbReference type="Pfam" id="PF01757">
    <property type="entry name" value="Acyl_transf_3"/>
    <property type="match status" value="1"/>
</dbReference>
<keyword evidence="4" id="KW-1185">Reference proteome</keyword>
<feature type="domain" description="Acyltransferase 3" evidence="2">
    <location>
        <begin position="9"/>
        <end position="311"/>
    </location>
</feature>
<feature type="transmembrane region" description="Helical" evidence="1">
    <location>
        <begin position="141"/>
        <end position="159"/>
    </location>
</feature>
<accession>A0A1A8TUC3</accession>
<feature type="transmembrane region" description="Helical" evidence="1">
    <location>
        <begin position="12"/>
        <end position="34"/>
    </location>
</feature>
<dbReference type="Proteomes" id="UP000092544">
    <property type="component" value="Unassembled WGS sequence"/>
</dbReference>
<gene>
    <name evidence="3" type="ORF">MSP8886_03853</name>
</gene>
<dbReference type="RefSeq" id="WP_067019686.1">
    <property type="nucleotide sequence ID" value="NZ_FLOB01000014.1"/>
</dbReference>
<dbReference type="AlphaFoldDB" id="A0A1A8TUC3"/>
<evidence type="ECO:0000313" key="3">
    <source>
        <dbReference type="EMBL" id="SBS36795.1"/>
    </source>
</evidence>
<keyword evidence="1" id="KW-0812">Transmembrane</keyword>
<feature type="transmembrane region" description="Helical" evidence="1">
    <location>
        <begin position="116"/>
        <end position="134"/>
    </location>
</feature>
<proteinExistence type="predicted"/>